<dbReference type="SUPFAM" id="SSF56281">
    <property type="entry name" value="Metallo-hydrolase/oxidoreductase"/>
    <property type="match status" value="1"/>
</dbReference>
<proteinExistence type="predicted"/>
<evidence type="ECO:0000256" key="1">
    <source>
        <dbReference type="SAM" id="Phobius"/>
    </source>
</evidence>
<dbReference type="PANTHER" id="PTHR42951">
    <property type="entry name" value="METALLO-BETA-LACTAMASE DOMAIN-CONTAINING"/>
    <property type="match status" value="1"/>
</dbReference>
<protein>
    <submittedName>
        <fullName evidence="3">MBL fold metallo-hydrolase</fullName>
    </submittedName>
</protein>
<dbReference type="Proteomes" id="UP000462014">
    <property type="component" value="Unassembled WGS sequence"/>
</dbReference>
<name>A0A7K1SX90_9SPHI</name>
<dbReference type="GO" id="GO:0016787">
    <property type="term" value="F:hydrolase activity"/>
    <property type="evidence" value="ECO:0007669"/>
    <property type="project" value="UniProtKB-KW"/>
</dbReference>
<keyword evidence="1" id="KW-0812">Transmembrane</keyword>
<reference evidence="3 4" key="1">
    <citation type="submission" date="2019-12" db="EMBL/GenBank/DDBJ databases">
        <title>Mucilaginibacter sp. HMF7410 genome sequencing and assembly.</title>
        <authorList>
            <person name="Kang H."/>
            <person name="Cha I."/>
            <person name="Kim H."/>
            <person name="Joh K."/>
        </authorList>
    </citation>
    <scope>NUCLEOTIDE SEQUENCE [LARGE SCALE GENOMIC DNA]</scope>
    <source>
        <strain evidence="3 4">HMF7410</strain>
    </source>
</reference>
<dbReference type="AlphaFoldDB" id="A0A7K1SX90"/>
<dbReference type="InterPro" id="IPR001279">
    <property type="entry name" value="Metallo-B-lactamas"/>
</dbReference>
<dbReference type="Pfam" id="PF00753">
    <property type="entry name" value="Lactamase_B"/>
    <property type="match status" value="1"/>
</dbReference>
<sequence>MDETQVNNQNKNTSSSYFEVAPGVWGMKIVFVNIYMIASGSPDSKKWVLVDAGLPHSANKIKEMAEELFGTGTKPENIILTHGHFDHRGSLQDLLKIWDVPVYAHYLELPYLTGLSAYPPADPFVGGGLMSLTSWLFPNKPLNLRDKVHAFPEEGTPGLPGWRIVHTPGHAPGHISLFRESDHVLIAGDAFVTTVQESAISVMTQKKIISGPPKYFTSDWKAAGVSVRKLIGLHPQIVATGHGKPMFGKEFKHALQHLGRNFAEEAVPAHGRYVKEPAQSDIEGVKYVPPAVNNPVITASLIGAAALIAFAVVVGVYKK</sequence>
<keyword evidence="1" id="KW-1133">Transmembrane helix</keyword>
<dbReference type="InterPro" id="IPR036866">
    <property type="entry name" value="RibonucZ/Hydroxyglut_hydro"/>
</dbReference>
<gene>
    <name evidence="3" type="ORF">GO621_10450</name>
</gene>
<feature type="domain" description="Metallo-beta-lactamase" evidence="2">
    <location>
        <begin position="31"/>
        <end position="242"/>
    </location>
</feature>
<dbReference type="PANTHER" id="PTHR42951:SF17">
    <property type="entry name" value="METALLO-BETA-LACTAMASE DOMAIN-CONTAINING PROTEIN"/>
    <property type="match status" value="1"/>
</dbReference>
<dbReference type="EMBL" id="WPIK01000008">
    <property type="protein sequence ID" value="MVN21955.1"/>
    <property type="molecule type" value="Genomic_DNA"/>
</dbReference>
<keyword evidence="4" id="KW-1185">Reference proteome</keyword>
<dbReference type="RefSeq" id="WP_157566754.1">
    <property type="nucleotide sequence ID" value="NZ_WPIK01000008.1"/>
</dbReference>
<keyword evidence="3" id="KW-0378">Hydrolase</keyword>
<evidence type="ECO:0000313" key="4">
    <source>
        <dbReference type="Proteomes" id="UP000462014"/>
    </source>
</evidence>
<dbReference type="SMART" id="SM00849">
    <property type="entry name" value="Lactamase_B"/>
    <property type="match status" value="1"/>
</dbReference>
<comment type="caution">
    <text evidence="3">The sequence shown here is derived from an EMBL/GenBank/DDBJ whole genome shotgun (WGS) entry which is preliminary data.</text>
</comment>
<evidence type="ECO:0000259" key="2">
    <source>
        <dbReference type="SMART" id="SM00849"/>
    </source>
</evidence>
<organism evidence="3 4">
    <name type="scientific">Mucilaginibacter arboris</name>
    <dbReference type="NCBI Taxonomy" id="2682090"/>
    <lineage>
        <taxon>Bacteria</taxon>
        <taxon>Pseudomonadati</taxon>
        <taxon>Bacteroidota</taxon>
        <taxon>Sphingobacteriia</taxon>
        <taxon>Sphingobacteriales</taxon>
        <taxon>Sphingobacteriaceae</taxon>
        <taxon>Mucilaginibacter</taxon>
    </lineage>
</organism>
<keyword evidence="1" id="KW-0472">Membrane</keyword>
<accession>A0A7K1SX90</accession>
<dbReference type="CDD" id="cd07721">
    <property type="entry name" value="yflN-like_MBL-fold"/>
    <property type="match status" value="1"/>
</dbReference>
<dbReference type="InterPro" id="IPR050855">
    <property type="entry name" value="NDM-1-like"/>
</dbReference>
<dbReference type="Gene3D" id="3.60.15.10">
    <property type="entry name" value="Ribonuclease Z/Hydroxyacylglutathione hydrolase-like"/>
    <property type="match status" value="1"/>
</dbReference>
<feature type="transmembrane region" description="Helical" evidence="1">
    <location>
        <begin position="296"/>
        <end position="317"/>
    </location>
</feature>
<evidence type="ECO:0000313" key="3">
    <source>
        <dbReference type="EMBL" id="MVN21955.1"/>
    </source>
</evidence>